<protein>
    <submittedName>
        <fullName evidence="1">FMN-binding domain-containing protein</fullName>
    </submittedName>
</protein>
<dbReference type="EMBL" id="JAUEPN010000003">
    <property type="protein sequence ID" value="KAK3297256.1"/>
    <property type="molecule type" value="Genomic_DNA"/>
</dbReference>
<evidence type="ECO:0000313" key="1">
    <source>
        <dbReference type="EMBL" id="KAK3297256.1"/>
    </source>
</evidence>
<name>A0AAE0LTK0_9PEZI</name>
<proteinExistence type="predicted"/>
<reference evidence="1" key="1">
    <citation type="journal article" date="2023" name="Mol. Phylogenet. Evol.">
        <title>Genome-scale phylogeny and comparative genomics of the fungal order Sordariales.</title>
        <authorList>
            <person name="Hensen N."/>
            <person name="Bonometti L."/>
            <person name="Westerberg I."/>
            <person name="Brannstrom I.O."/>
            <person name="Guillou S."/>
            <person name="Cros-Aarteil S."/>
            <person name="Calhoun S."/>
            <person name="Haridas S."/>
            <person name="Kuo A."/>
            <person name="Mondo S."/>
            <person name="Pangilinan J."/>
            <person name="Riley R."/>
            <person name="LaButti K."/>
            <person name="Andreopoulos B."/>
            <person name="Lipzen A."/>
            <person name="Chen C."/>
            <person name="Yan M."/>
            <person name="Daum C."/>
            <person name="Ng V."/>
            <person name="Clum A."/>
            <person name="Steindorff A."/>
            <person name="Ohm R.A."/>
            <person name="Martin F."/>
            <person name="Silar P."/>
            <person name="Natvig D.O."/>
            <person name="Lalanne C."/>
            <person name="Gautier V."/>
            <person name="Ament-Velasquez S.L."/>
            <person name="Kruys A."/>
            <person name="Hutchinson M.I."/>
            <person name="Powell A.J."/>
            <person name="Barry K."/>
            <person name="Miller A.N."/>
            <person name="Grigoriev I.V."/>
            <person name="Debuchy R."/>
            <person name="Gladieux P."/>
            <person name="Hiltunen Thoren M."/>
            <person name="Johannesson H."/>
        </authorList>
    </citation>
    <scope>NUCLEOTIDE SEQUENCE</scope>
    <source>
        <strain evidence="1">CBS 168.71</strain>
    </source>
</reference>
<dbReference type="SUPFAM" id="SSF50475">
    <property type="entry name" value="FMN-binding split barrel"/>
    <property type="match status" value="1"/>
</dbReference>
<dbReference type="GeneID" id="87834907"/>
<dbReference type="AlphaFoldDB" id="A0AAE0LTK0"/>
<reference evidence="1" key="2">
    <citation type="submission" date="2023-06" db="EMBL/GenBank/DDBJ databases">
        <authorList>
            <consortium name="Lawrence Berkeley National Laboratory"/>
            <person name="Haridas S."/>
            <person name="Hensen N."/>
            <person name="Bonometti L."/>
            <person name="Westerberg I."/>
            <person name="Brannstrom I.O."/>
            <person name="Guillou S."/>
            <person name="Cros-Aarteil S."/>
            <person name="Calhoun S."/>
            <person name="Kuo A."/>
            <person name="Mondo S."/>
            <person name="Pangilinan J."/>
            <person name="Riley R."/>
            <person name="Labutti K."/>
            <person name="Andreopoulos B."/>
            <person name="Lipzen A."/>
            <person name="Chen C."/>
            <person name="Yanf M."/>
            <person name="Daum C."/>
            <person name="Ng V."/>
            <person name="Clum A."/>
            <person name="Steindorff A."/>
            <person name="Ohm R."/>
            <person name="Martin F."/>
            <person name="Silar P."/>
            <person name="Natvig D."/>
            <person name="Lalanne C."/>
            <person name="Gautier V."/>
            <person name="Ament-Velasquez S.L."/>
            <person name="Kruys A."/>
            <person name="Hutchinson M.I."/>
            <person name="Powell A.J."/>
            <person name="Barry K."/>
            <person name="Miller A.N."/>
            <person name="Grigoriev I.V."/>
            <person name="Debuchy R."/>
            <person name="Gladieux P."/>
            <person name="Thoren M.H."/>
            <person name="Johannesson H."/>
        </authorList>
    </citation>
    <scope>NUCLEOTIDE SEQUENCE</scope>
    <source>
        <strain evidence="1">CBS 168.71</strain>
    </source>
</reference>
<accession>A0AAE0LTK0</accession>
<dbReference type="InterPro" id="IPR012349">
    <property type="entry name" value="Split_barrel_FMN-bd"/>
</dbReference>
<dbReference type="InterPro" id="IPR007396">
    <property type="entry name" value="TR_PAI2-type"/>
</dbReference>
<dbReference type="Gene3D" id="2.30.110.10">
    <property type="entry name" value="Electron Transport, Fmn-binding Protein, Chain A"/>
    <property type="match status" value="1"/>
</dbReference>
<sequence length="266" mass="29675">MYFRSAHVETDIPALRGFIRENPLGILITTLPSPNYPTLQCTHIPWLLDMADEDSQTELGTLRGHLAKQNPHSKAMQEAVERASDTSTNGRLEQEVLVVFTGPVQSYVTTKFYTETKPTTGKVAPTWNYSAVQVYGRATIFFDTKADSTAAFLNKQLVDLSEHTERNIMGYTGVDGRPAPWEVTDAPSSFINILKKSITGVEITIDRLEGKHKMSQELSVGDREGVIEGFEALGTDDGLRMANVVRERGAMKDAQRAEEKRLRQKE</sequence>
<dbReference type="PANTHER" id="PTHR35802:SF1">
    <property type="entry name" value="PROTEASE SYNTHASE AND SPORULATION PROTEIN PAI 2"/>
    <property type="match status" value="1"/>
</dbReference>
<keyword evidence="2" id="KW-1185">Reference proteome</keyword>
<dbReference type="PANTHER" id="PTHR35802">
    <property type="entry name" value="PROTEASE SYNTHASE AND SPORULATION PROTEIN PAI 2"/>
    <property type="match status" value="1"/>
</dbReference>
<evidence type="ECO:0000313" key="2">
    <source>
        <dbReference type="Proteomes" id="UP001278766"/>
    </source>
</evidence>
<dbReference type="Proteomes" id="UP001278766">
    <property type="component" value="Unassembled WGS sequence"/>
</dbReference>
<organism evidence="1 2">
    <name type="scientific">Chaetomium fimeti</name>
    <dbReference type="NCBI Taxonomy" id="1854472"/>
    <lineage>
        <taxon>Eukaryota</taxon>
        <taxon>Fungi</taxon>
        <taxon>Dikarya</taxon>
        <taxon>Ascomycota</taxon>
        <taxon>Pezizomycotina</taxon>
        <taxon>Sordariomycetes</taxon>
        <taxon>Sordariomycetidae</taxon>
        <taxon>Sordariales</taxon>
        <taxon>Chaetomiaceae</taxon>
        <taxon>Chaetomium</taxon>
    </lineage>
</organism>
<comment type="caution">
    <text evidence="1">The sequence shown here is derived from an EMBL/GenBank/DDBJ whole genome shotgun (WGS) entry which is preliminary data.</text>
</comment>
<gene>
    <name evidence="1" type="ORF">B0H64DRAFT_121531</name>
</gene>
<dbReference type="RefSeq" id="XP_062660770.1">
    <property type="nucleotide sequence ID" value="XM_062797959.1"/>
</dbReference>
<dbReference type="Pfam" id="PF04299">
    <property type="entry name" value="FMN_bind_2"/>
    <property type="match status" value="1"/>
</dbReference>